<proteinExistence type="predicted"/>
<dbReference type="Proteomes" id="UP000030647">
    <property type="component" value="Unassembled WGS sequence"/>
</dbReference>
<accession>U4THQ6</accession>
<name>U4THQ6_9LACO</name>
<dbReference type="RefSeq" id="WP_022531008.1">
    <property type="nucleotide sequence ID" value="NZ_KI271619.1"/>
</dbReference>
<dbReference type="STRING" id="1231336.L248_2260"/>
<dbReference type="HOGENOM" id="CLU_828451_0_0_9"/>
<gene>
    <name evidence="1" type="ORF">L248_2260</name>
</gene>
<dbReference type="EMBL" id="KI271619">
    <property type="protein sequence ID" value="ERL63699.1"/>
    <property type="molecule type" value="Genomic_DNA"/>
</dbReference>
<evidence type="ECO:0000313" key="2">
    <source>
        <dbReference type="Proteomes" id="UP000030647"/>
    </source>
</evidence>
<organism evidence="1 2">
    <name type="scientific">Schleiferilactobacillus shenzhenensis LY-73</name>
    <dbReference type="NCBI Taxonomy" id="1231336"/>
    <lineage>
        <taxon>Bacteria</taxon>
        <taxon>Bacillati</taxon>
        <taxon>Bacillota</taxon>
        <taxon>Bacilli</taxon>
        <taxon>Lactobacillales</taxon>
        <taxon>Lactobacillaceae</taxon>
        <taxon>Schleiferilactobacillus</taxon>
    </lineage>
</organism>
<keyword evidence="2" id="KW-1185">Reference proteome</keyword>
<sequence>MDKTKPVEYDKKRLHWFLKYYSEMPFKEAVYEMEMYLFIARTQSDASVAKEDALFSDSDWQDFMIAENKILEAAVTQISEKYFGSVEAAKKAMKSPKFIMHVALGKKGGDSQFNDELDDLQQYMSSTRSYFEELSKSLSVLHDSRLQFEYANLANAWKLAYMMATYRLNDTLQKLGGDTATLEMEDINTLEGIDNGQISNLIANTTAVSENQRRAAAWYQFLQLLSERLHTTAVDSLASTVIENDGVLERITREGILLQQRVAQWKVPAQHQKLKTSLLKAIKDAQALEHTDYRTDEATIERVRETLGKMQMMDIHSNVSVLYQDMVKDTHKVKG</sequence>
<evidence type="ECO:0000313" key="1">
    <source>
        <dbReference type="EMBL" id="ERL63699.1"/>
    </source>
</evidence>
<reference evidence="2" key="1">
    <citation type="journal article" date="2013" name="Genome Announc.">
        <title>Whole-Genome Sequencing of Lactobacillus shenzhenensis Strain LY-73T.</title>
        <authorList>
            <person name="Lin Z."/>
            <person name="Liu Z."/>
            <person name="Yang R."/>
            <person name="Zou Y."/>
            <person name="Wan D."/>
            <person name="Chen J."/>
            <person name="Guo M."/>
            <person name="Zhao J."/>
            <person name="Fang C."/>
            <person name="Yang R."/>
            <person name="Liu F."/>
        </authorList>
    </citation>
    <scope>NUCLEOTIDE SEQUENCE [LARGE SCALE GENOMIC DNA]</scope>
    <source>
        <strain evidence="2">LY-73</strain>
    </source>
</reference>
<dbReference type="AlphaFoldDB" id="U4THQ6"/>
<protein>
    <submittedName>
        <fullName evidence="1">Uncharacterized protein</fullName>
    </submittedName>
</protein>